<dbReference type="SUPFAM" id="SSF50494">
    <property type="entry name" value="Trypsin-like serine proteases"/>
    <property type="match status" value="1"/>
</dbReference>
<keyword evidence="12" id="KW-0346">Stress response</keyword>
<evidence type="ECO:0000256" key="11">
    <source>
        <dbReference type="ARBA" id="ARBA00022825"/>
    </source>
</evidence>
<dbReference type="InterPro" id="IPR011782">
    <property type="entry name" value="Pept_S1C_Do"/>
</dbReference>
<proteinExistence type="inferred from homology"/>
<keyword evidence="16" id="KW-0812">Transmembrane</keyword>
<feature type="domain" description="PDZ" evidence="17">
    <location>
        <begin position="309"/>
        <end position="393"/>
    </location>
</feature>
<keyword evidence="11" id="KW-0720">Serine protease</keyword>
<evidence type="ECO:0000256" key="2">
    <source>
        <dbReference type="ARBA" id="ARBA00004418"/>
    </source>
</evidence>
<dbReference type="FunFam" id="2.40.10.120:FF:000007">
    <property type="entry name" value="Periplasmic serine endoprotease DegP-like"/>
    <property type="match status" value="1"/>
</dbReference>
<dbReference type="CDD" id="cd10839">
    <property type="entry name" value="cpPDZ1_DegP-like"/>
    <property type="match status" value="1"/>
</dbReference>
<accession>A0A941DBI2</accession>
<feature type="active site" description="Charge relay system" evidence="14">
    <location>
        <position position="258"/>
    </location>
</feature>
<dbReference type="InterPro" id="IPR001478">
    <property type="entry name" value="PDZ"/>
</dbReference>
<evidence type="ECO:0000256" key="8">
    <source>
        <dbReference type="ARBA" id="ARBA00022737"/>
    </source>
</evidence>
<keyword evidence="8" id="KW-0677">Repeat</keyword>
<evidence type="ECO:0000313" key="19">
    <source>
        <dbReference type="Proteomes" id="UP000680158"/>
    </source>
</evidence>
<evidence type="ECO:0000313" key="18">
    <source>
        <dbReference type="EMBL" id="MBR7745021.1"/>
    </source>
</evidence>
<feature type="active site" description="Charge relay system" evidence="14">
    <location>
        <position position="157"/>
    </location>
</feature>
<feature type="transmembrane region" description="Helical" evidence="16">
    <location>
        <begin position="12"/>
        <end position="33"/>
    </location>
</feature>
<dbReference type="GO" id="GO:0006508">
    <property type="term" value="P:proteolysis"/>
    <property type="evidence" value="ECO:0007669"/>
    <property type="project" value="UniProtKB-KW"/>
</dbReference>
<dbReference type="GO" id="GO:0042597">
    <property type="term" value="C:periplasmic space"/>
    <property type="evidence" value="ECO:0007669"/>
    <property type="project" value="UniProtKB-SubCell"/>
</dbReference>
<sequence length="515" mass="54924">MKKVKSFPVEKHISILISSILISASVFTVATFLNSNNQVNAHAAAAPQSPAAAQTQPAAAPPLLVTGLPDFTQLVERTSPAVVNIRTTQKITQIQGSPYGDEDQAQELLRRFFGFPVPQQAPRNRRQAPVQQEQEVPRGVGSGFIVSQDGYILTNTHVVEDASEVYVKLTDKREFKAKVIGSDRRTDVAVLKIEGSKLPKLAIGDSDKIKAGEWVIAIGSPFNLDNTVTSGIISSKARDTGDYLPLIQTDVAVNPGNSGGPLINMRGEVVGINSQIYSRSGGYMGISFAIPIDEAMRVVEQLKTSGVVSRGRMGVEVGDLSKDVAESLGLGKAQGALIVKVEPNGPADRAGIQEGDVILKFNGTALEKRSDLPRIVGATKPGSKVTVSVWRKGAAKDISLVVGEAEADKPVQKAEKKSKKEKLDNHLGIGVTDLSDAQKRNMPNANGVVIDSVEGLAGGSGLRPGDVILMMNNIDIKDAKQFDALASKLDPKKAVVLLVRRGEISQFLVIRPLAQ</sequence>
<organism evidence="18 19">
    <name type="scientific">Undibacterium baiyunense</name>
    <dbReference type="NCBI Taxonomy" id="2828731"/>
    <lineage>
        <taxon>Bacteria</taxon>
        <taxon>Pseudomonadati</taxon>
        <taxon>Pseudomonadota</taxon>
        <taxon>Betaproteobacteria</taxon>
        <taxon>Burkholderiales</taxon>
        <taxon>Oxalobacteraceae</taxon>
        <taxon>Undibacterium</taxon>
    </lineage>
</organism>
<dbReference type="Gene3D" id="2.30.42.10">
    <property type="match status" value="2"/>
</dbReference>
<dbReference type="AlphaFoldDB" id="A0A941DBI2"/>
<comment type="similarity">
    <text evidence="3">Belongs to the peptidase S1C family.</text>
</comment>
<evidence type="ECO:0000256" key="3">
    <source>
        <dbReference type="ARBA" id="ARBA00010541"/>
    </source>
</evidence>
<evidence type="ECO:0000256" key="16">
    <source>
        <dbReference type="SAM" id="Phobius"/>
    </source>
</evidence>
<dbReference type="GO" id="GO:0004252">
    <property type="term" value="F:serine-type endopeptidase activity"/>
    <property type="evidence" value="ECO:0007669"/>
    <property type="project" value="InterPro"/>
</dbReference>
<evidence type="ECO:0000256" key="13">
    <source>
        <dbReference type="ARBA" id="ARBA00032850"/>
    </source>
</evidence>
<dbReference type="Proteomes" id="UP000680158">
    <property type="component" value="Unassembled WGS sequence"/>
</dbReference>
<dbReference type="Gene3D" id="2.40.10.120">
    <property type="match status" value="1"/>
</dbReference>
<comment type="catalytic activity">
    <reaction evidence="1">
        <text>Acts on substrates that are at least partially unfolded. The cleavage site P1 residue is normally between a pair of hydrophobic residues, such as Val-|-Val.</text>
        <dbReference type="EC" id="3.4.21.107"/>
    </reaction>
</comment>
<evidence type="ECO:0000256" key="5">
    <source>
        <dbReference type="ARBA" id="ARBA00013958"/>
    </source>
</evidence>
<keyword evidence="16" id="KW-0472">Membrane</keyword>
<feature type="binding site" evidence="15">
    <location>
        <position position="157"/>
    </location>
    <ligand>
        <name>substrate</name>
    </ligand>
</feature>
<name>A0A941DBI2_9BURK</name>
<protein>
    <recommendedName>
        <fullName evidence="5">Probable periplasmic serine endoprotease DegP-like</fullName>
        <ecNumber evidence="4">3.4.21.107</ecNumber>
    </recommendedName>
    <alternativeName>
        <fullName evidence="13">Protease Do</fullName>
    </alternativeName>
</protein>
<reference evidence="18 19" key="1">
    <citation type="submission" date="2021-04" db="EMBL/GenBank/DDBJ databases">
        <title>novel species isolated from subtropical streams in China.</title>
        <authorList>
            <person name="Lu H."/>
        </authorList>
    </citation>
    <scope>NUCLEOTIDE SEQUENCE [LARGE SCALE GENOMIC DNA]</scope>
    <source>
        <strain evidence="18 19">BYS107W</strain>
    </source>
</reference>
<dbReference type="NCBIfam" id="TIGR02037">
    <property type="entry name" value="degP_htrA_DO"/>
    <property type="match status" value="1"/>
</dbReference>
<keyword evidence="6" id="KW-0645">Protease</keyword>
<evidence type="ECO:0000256" key="4">
    <source>
        <dbReference type="ARBA" id="ARBA00013035"/>
    </source>
</evidence>
<dbReference type="PRINTS" id="PR00834">
    <property type="entry name" value="PROTEASES2C"/>
</dbReference>
<feature type="active site" description="Charge relay system" evidence="14">
    <location>
        <position position="187"/>
    </location>
</feature>
<keyword evidence="10" id="KW-0378">Hydrolase</keyword>
<feature type="binding site" evidence="15">
    <location>
        <begin position="256"/>
        <end position="258"/>
    </location>
    <ligand>
        <name>substrate</name>
    </ligand>
</feature>
<dbReference type="Pfam" id="PF13365">
    <property type="entry name" value="Trypsin_2"/>
    <property type="match status" value="1"/>
</dbReference>
<evidence type="ECO:0000256" key="1">
    <source>
        <dbReference type="ARBA" id="ARBA00001772"/>
    </source>
</evidence>
<evidence type="ECO:0000256" key="6">
    <source>
        <dbReference type="ARBA" id="ARBA00022670"/>
    </source>
</evidence>
<feature type="binding site" evidence="15">
    <location>
        <position position="187"/>
    </location>
    <ligand>
        <name>substrate</name>
    </ligand>
</feature>
<keyword evidence="9" id="KW-0574">Periplasm</keyword>
<dbReference type="Pfam" id="PF13180">
    <property type="entry name" value="PDZ_2"/>
    <property type="match status" value="1"/>
</dbReference>
<evidence type="ECO:0000256" key="7">
    <source>
        <dbReference type="ARBA" id="ARBA00022729"/>
    </source>
</evidence>
<evidence type="ECO:0000256" key="15">
    <source>
        <dbReference type="PIRSR" id="PIRSR611782-2"/>
    </source>
</evidence>
<dbReference type="EC" id="3.4.21.107" evidence="4"/>
<evidence type="ECO:0000256" key="9">
    <source>
        <dbReference type="ARBA" id="ARBA00022764"/>
    </source>
</evidence>
<feature type="domain" description="PDZ" evidence="17">
    <location>
        <begin position="411"/>
        <end position="503"/>
    </location>
</feature>
<comment type="subcellular location">
    <subcellularLocation>
        <location evidence="2">Periplasm</location>
    </subcellularLocation>
</comment>
<dbReference type="SMART" id="SM00228">
    <property type="entry name" value="PDZ"/>
    <property type="match status" value="2"/>
</dbReference>
<evidence type="ECO:0000256" key="14">
    <source>
        <dbReference type="PIRSR" id="PIRSR611782-1"/>
    </source>
</evidence>
<dbReference type="PANTHER" id="PTHR22939:SF130">
    <property type="entry name" value="PERIPLASMIC SERINE ENDOPROTEASE DEGP-LIKE-RELATED"/>
    <property type="match status" value="1"/>
</dbReference>
<gene>
    <name evidence="18" type="ORF">KDM92_00390</name>
</gene>
<dbReference type="RefSeq" id="WP_212682508.1">
    <property type="nucleotide sequence ID" value="NZ_JAGSPM010000001.1"/>
</dbReference>
<keyword evidence="19" id="KW-1185">Reference proteome</keyword>
<dbReference type="SUPFAM" id="SSF50156">
    <property type="entry name" value="PDZ domain-like"/>
    <property type="match status" value="2"/>
</dbReference>
<evidence type="ECO:0000259" key="17">
    <source>
        <dbReference type="PROSITE" id="PS50106"/>
    </source>
</evidence>
<comment type="caution">
    <text evidence="18">The sequence shown here is derived from an EMBL/GenBank/DDBJ whole genome shotgun (WGS) entry which is preliminary data.</text>
</comment>
<dbReference type="InterPro" id="IPR001940">
    <property type="entry name" value="Peptidase_S1C"/>
</dbReference>
<dbReference type="PROSITE" id="PS50106">
    <property type="entry name" value="PDZ"/>
    <property type="match status" value="2"/>
</dbReference>
<evidence type="ECO:0000256" key="12">
    <source>
        <dbReference type="ARBA" id="ARBA00023016"/>
    </source>
</evidence>
<evidence type="ECO:0000256" key="10">
    <source>
        <dbReference type="ARBA" id="ARBA00022801"/>
    </source>
</evidence>
<dbReference type="PANTHER" id="PTHR22939">
    <property type="entry name" value="SERINE PROTEASE FAMILY S1C HTRA-RELATED"/>
    <property type="match status" value="1"/>
</dbReference>
<keyword evidence="7" id="KW-0732">Signal</keyword>
<dbReference type="EMBL" id="JAGSPM010000001">
    <property type="protein sequence ID" value="MBR7745021.1"/>
    <property type="molecule type" value="Genomic_DNA"/>
</dbReference>
<dbReference type="InterPro" id="IPR036034">
    <property type="entry name" value="PDZ_sf"/>
</dbReference>
<dbReference type="InterPro" id="IPR009003">
    <property type="entry name" value="Peptidase_S1_PA"/>
</dbReference>
<keyword evidence="16" id="KW-1133">Transmembrane helix</keyword>